<dbReference type="Pfam" id="PF13620">
    <property type="entry name" value="CarboxypepD_reg"/>
    <property type="match status" value="1"/>
</dbReference>
<evidence type="ECO:0000256" key="5">
    <source>
        <dbReference type="ARBA" id="ARBA00023077"/>
    </source>
</evidence>
<dbReference type="Proteomes" id="UP000255233">
    <property type="component" value="Unassembled WGS sequence"/>
</dbReference>
<evidence type="ECO:0000256" key="6">
    <source>
        <dbReference type="ARBA" id="ARBA00023136"/>
    </source>
</evidence>
<dbReference type="Gene3D" id="2.60.40.1120">
    <property type="entry name" value="Carboxypeptidase-like, regulatory domain"/>
    <property type="match status" value="1"/>
</dbReference>
<dbReference type="EMBL" id="UGVL01000001">
    <property type="protein sequence ID" value="SUE33807.1"/>
    <property type="molecule type" value="Genomic_DNA"/>
</dbReference>
<sequence length="806" mass="89512">MRNYLFALLLVFLCVGSRAQEGEGLRGTVYGTVTDAVTHEGVPFAQVVVEGGSVGALADSAGRYRIERVPTGYRSLKAASVGYREVITPSFLVTASAASEVNIELEMEAARAGEVVVTGRAMRHTENQLLGNRALSLQQIEKSPGGNRDISKVVQNLPGVAATPIQRNDLIVRGGGPNENKFYLDRIEIPILNHFTTQGASGGNVSIVNSDFLAAARLYTSTFPVGRASGLSSVLDLRMREGNSEKLRVKATVGASDLALTIDSPVGKKGSIIASVRQSYLQVLFGLLELPFLPTYNDAQIKYSHHFDSRNHLYIVGLGSLDRSRLNFSMKDLTPDRQQILEYLPENDQWSYVLGAVYTRYTSGGSLNIVASTDRLNNSLQKWQNNDPAQGKNIDYRSNESGLRFRAEYDADLGRGFALSAGGGLQRAAYDNRTFRRLSVDGVAVDERYSTDISLVRYAAFASVDKSLAGGRVHVNVGLRLDGNSYSAQTADPLEQFSPRLGASYRFAPRWTVSASAGRYYQEPPYTSMGYRDGTGRLVNRQRLRYIRSDQATVGVAFEPTRRSRLSLEGFYKHYDRYPMSLIDSTAIGSKGADVFAVGAEPAVSDGRARAYGLEAEYRNDDLWGFLFTAAYTYYHSEFRRWERGTPAPRGAWTPSNWDYRHLLSLVVMRSLPRGWDVGLRWRYAGGGPYTPYDAELSSEIDSWQASHRPVADYSLVNSERLPAFHQLDVRIDKTWYFRRWTLGVYLDIQNAYNYKAYGQPGLMPERDATGQYVPDPARPGHYKMMTYEDELGGTIIPTFGITVGF</sequence>
<evidence type="ECO:0000256" key="4">
    <source>
        <dbReference type="ARBA" id="ARBA00022692"/>
    </source>
</evidence>
<keyword evidence="10" id="KW-0675">Receptor</keyword>
<dbReference type="GO" id="GO:0009279">
    <property type="term" value="C:cell outer membrane"/>
    <property type="evidence" value="ECO:0007669"/>
    <property type="project" value="UniProtKB-SubCell"/>
</dbReference>
<evidence type="ECO:0000259" key="9">
    <source>
        <dbReference type="Pfam" id="PF00593"/>
    </source>
</evidence>
<dbReference type="STRING" id="880526.GCA_000427365_00428"/>
<dbReference type="PANTHER" id="PTHR30069">
    <property type="entry name" value="TONB-DEPENDENT OUTER MEMBRANE RECEPTOR"/>
    <property type="match status" value="1"/>
</dbReference>
<keyword evidence="2" id="KW-0813">Transport</keyword>
<organism evidence="10 11">
    <name type="scientific">Rikenella microfusus</name>
    <dbReference type="NCBI Taxonomy" id="28139"/>
    <lineage>
        <taxon>Bacteria</taxon>
        <taxon>Pseudomonadati</taxon>
        <taxon>Bacteroidota</taxon>
        <taxon>Bacteroidia</taxon>
        <taxon>Bacteroidales</taxon>
        <taxon>Rikenellaceae</taxon>
        <taxon>Rikenella</taxon>
    </lineage>
</organism>
<dbReference type="OrthoDB" id="9804995at2"/>
<dbReference type="InterPro" id="IPR000531">
    <property type="entry name" value="Beta-barrel_TonB"/>
</dbReference>
<keyword evidence="7" id="KW-0998">Cell outer membrane</keyword>
<keyword evidence="6" id="KW-0472">Membrane</keyword>
<proteinExistence type="predicted"/>
<dbReference type="InterPro" id="IPR039426">
    <property type="entry name" value="TonB-dep_rcpt-like"/>
</dbReference>
<comment type="subcellular location">
    <subcellularLocation>
        <location evidence="1">Cell outer membrane</location>
        <topology evidence="1">Multi-pass membrane protein</topology>
    </subcellularLocation>
</comment>
<evidence type="ECO:0000256" key="7">
    <source>
        <dbReference type="ARBA" id="ARBA00023237"/>
    </source>
</evidence>
<dbReference type="InterPro" id="IPR008969">
    <property type="entry name" value="CarboxyPept-like_regulatory"/>
</dbReference>
<keyword evidence="8" id="KW-0732">Signal</keyword>
<dbReference type="Pfam" id="PF00593">
    <property type="entry name" value="TonB_dep_Rec_b-barrel"/>
    <property type="match status" value="1"/>
</dbReference>
<dbReference type="GO" id="GO:0015344">
    <property type="term" value="F:siderophore uptake transmembrane transporter activity"/>
    <property type="evidence" value="ECO:0007669"/>
    <property type="project" value="TreeGrafter"/>
</dbReference>
<feature type="domain" description="TonB-dependent receptor-like beta-barrel" evidence="9">
    <location>
        <begin position="336"/>
        <end position="746"/>
    </location>
</feature>
<name>A0A379MSI5_9BACT</name>
<feature type="signal peptide" evidence="8">
    <location>
        <begin position="1"/>
        <end position="19"/>
    </location>
</feature>
<dbReference type="InterPro" id="IPR037066">
    <property type="entry name" value="Plug_dom_sf"/>
</dbReference>
<evidence type="ECO:0000313" key="11">
    <source>
        <dbReference type="Proteomes" id="UP000255233"/>
    </source>
</evidence>
<dbReference type="AlphaFoldDB" id="A0A379MSI5"/>
<accession>A0A379MSI5</accession>
<protein>
    <submittedName>
        <fullName evidence="10">Outer membrane cobalamin receptor protein</fullName>
    </submittedName>
</protein>
<keyword evidence="5" id="KW-0798">TonB box</keyword>
<keyword evidence="3" id="KW-1134">Transmembrane beta strand</keyword>
<dbReference type="RefSeq" id="WP_027290293.1">
    <property type="nucleotide sequence ID" value="NZ_UGVL01000001.1"/>
</dbReference>
<dbReference type="SUPFAM" id="SSF49464">
    <property type="entry name" value="Carboxypeptidase regulatory domain-like"/>
    <property type="match status" value="1"/>
</dbReference>
<dbReference type="Gene3D" id="2.40.170.20">
    <property type="entry name" value="TonB-dependent receptor, beta-barrel domain"/>
    <property type="match status" value="1"/>
</dbReference>
<keyword evidence="4" id="KW-0812">Transmembrane</keyword>
<keyword evidence="11" id="KW-1185">Reference proteome</keyword>
<evidence type="ECO:0000313" key="10">
    <source>
        <dbReference type="EMBL" id="SUE33807.1"/>
    </source>
</evidence>
<gene>
    <name evidence="10" type="ORF">NCTC11190_01019</name>
</gene>
<dbReference type="SUPFAM" id="SSF56935">
    <property type="entry name" value="Porins"/>
    <property type="match status" value="1"/>
</dbReference>
<dbReference type="InterPro" id="IPR036942">
    <property type="entry name" value="Beta-barrel_TonB_sf"/>
</dbReference>
<reference evidence="10 11" key="1">
    <citation type="submission" date="2018-06" db="EMBL/GenBank/DDBJ databases">
        <authorList>
            <consortium name="Pathogen Informatics"/>
            <person name="Doyle S."/>
        </authorList>
    </citation>
    <scope>NUCLEOTIDE SEQUENCE [LARGE SCALE GENOMIC DNA]</scope>
    <source>
        <strain evidence="10 11">NCTC11190</strain>
    </source>
</reference>
<feature type="chain" id="PRO_5016565368" evidence="8">
    <location>
        <begin position="20"/>
        <end position="806"/>
    </location>
</feature>
<evidence type="ECO:0000256" key="3">
    <source>
        <dbReference type="ARBA" id="ARBA00022452"/>
    </source>
</evidence>
<dbReference type="Gene3D" id="2.170.130.10">
    <property type="entry name" value="TonB-dependent receptor, plug domain"/>
    <property type="match status" value="1"/>
</dbReference>
<dbReference type="PANTHER" id="PTHR30069:SF57">
    <property type="entry name" value="TONB-DEPENDENT RECEPTOR"/>
    <property type="match status" value="1"/>
</dbReference>
<dbReference type="GO" id="GO:0044718">
    <property type="term" value="P:siderophore transmembrane transport"/>
    <property type="evidence" value="ECO:0007669"/>
    <property type="project" value="TreeGrafter"/>
</dbReference>
<evidence type="ECO:0000256" key="8">
    <source>
        <dbReference type="SAM" id="SignalP"/>
    </source>
</evidence>
<evidence type="ECO:0000256" key="1">
    <source>
        <dbReference type="ARBA" id="ARBA00004571"/>
    </source>
</evidence>
<evidence type="ECO:0000256" key="2">
    <source>
        <dbReference type="ARBA" id="ARBA00022448"/>
    </source>
</evidence>